<evidence type="ECO:0000256" key="4">
    <source>
        <dbReference type="ARBA" id="ARBA00023172"/>
    </source>
</evidence>
<keyword evidence="2" id="KW-0229">DNA integration</keyword>
<dbReference type="Pfam" id="PF14659">
    <property type="entry name" value="Phage_int_SAM_3"/>
    <property type="match status" value="1"/>
</dbReference>
<keyword evidence="9" id="KW-1185">Reference proteome</keyword>
<evidence type="ECO:0000256" key="3">
    <source>
        <dbReference type="ARBA" id="ARBA00023125"/>
    </source>
</evidence>
<dbReference type="Gene3D" id="1.10.150.130">
    <property type="match status" value="1"/>
</dbReference>
<dbReference type="Proteomes" id="UP000050331">
    <property type="component" value="Chromosome"/>
</dbReference>
<feature type="domain" description="Core-binding (CB)" evidence="7">
    <location>
        <begin position="53"/>
        <end position="134"/>
    </location>
</feature>
<evidence type="ECO:0000313" key="8">
    <source>
        <dbReference type="EMBL" id="ALX50428.1"/>
    </source>
</evidence>
<dbReference type="PROSITE" id="PS51900">
    <property type="entry name" value="CB"/>
    <property type="match status" value="1"/>
</dbReference>
<dbReference type="SUPFAM" id="SSF56349">
    <property type="entry name" value="DNA breaking-rejoining enzymes"/>
    <property type="match status" value="1"/>
</dbReference>
<dbReference type="Gene3D" id="1.10.443.10">
    <property type="entry name" value="Intergrase catalytic core"/>
    <property type="match status" value="1"/>
</dbReference>
<dbReference type="PANTHER" id="PTHR30629">
    <property type="entry name" value="PROPHAGE INTEGRASE"/>
    <property type="match status" value="1"/>
</dbReference>
<gene>
    <name evidence="8" type="ORF">AOX59_18690</name>
</gene>
<reference evidence="8 9" key="1">
    <citation type="submission" date="2016-01" db="EMBL/GenBank/DDBJ databases">
        <title>Complete genome sequence of strain Lentibacillus amyloliquefaciens LAM0015T isolated from saline sediment.</title>
        <authorList>
            <person name="Wang J.-L."/>
            <person name="He M.-X."/>
        </authorList>
    </citation>
    <scope>NUCLEOTIDE SEQUENCE [LARGE SCALE GENOMIC DNA]</scope>
    <source>
        <strain evidence="8 9">LAM0015</strain>
    </source>
</reference>
<keyword evidence="3 5" id="KW-0238">DNA-binding</keyword>
<dbReference type="InterPro" id="IPR050808">
    <property type="entry name" value="Phage_Integrase"/>
</dbReference>
<dbReference type="Pfam" id="PF14657">
    <property type="entry name" value="Arm-DNA-bind_4"/>
    <property type="match status" value="1"/>
</dbReference>
<evidence type="ECO:0000313" key="9">
    <source>
        <dbReference type="Proteomes" id="UP000050331"/>
    </source>
</evidence>
<evidence type="ECO:0000256" key="5">
    <source>
        <dbReference type="PROSITE-ProRule" id="PRU01248"/>
    </source>
</evidence>
<evidence type="ECO:0000259" key="7">
    <source>
        <dbReference type="PROSITE" id="PS51900"/>
    </source>
</evidence>
<dbReference type="OrthoDB" id="9803188at2"/>
<dbReference type="GO" id="GO:0003677">
    <property type="term" value="F:DNA binding"/>
    <property type="evidence" value="ECO:0007669"/>
    <property type="project" value="UniProtKB-UniRule"/>
</dbReference>
<dbReference type="GO" id="GO:0006310">
    <property type="term" value="P:DNA recombination"/>
    <property type="evidence" value="ECO:0007669"/>
    <property type="project" value="UniProtKB-KW"/>
</dbReference>
<dbReference type="InterPro" id="IPR010998">
    <property type="entry name" value="Integrase_recombinase_N"/>
</dbReference>
<dbReference type="RefSeq" id="WP_068447934.1">
    <property type="nucleotide sequence ID" value="NZ_CP013862.1"/>
</dbReference>
<name>A0A0U4EAX9_9BACI</name>
<evidence type="ECO:0000259" key="6">
    <source>
        <dbReference type="PROSITE" id="PS51898"/>
    </source>
</evidence>
<feature type="domain" description="Tyr recombinase" evidence="6">
    <location>
        <begin position="156"/>
        <end position="339"/>
    </location>
</feature>
<dbReference type="CDD" id="cd01189">
    <property type="entry name" value="INT_ICEBs1_C_like"/>
    <property type="match status" value="1"/>
</dbReference>
<proteinExistence type="inferred from homology"/>
<dbReference type="Pfam" id="PF00589">
    <property type="entry name" value="Phage_integrase"/>
    <property type="match status" value="1"/>
</dbReference>
<protein>
    <submittedName>
        <fullName evidence="8">Integrase</fullName>
    </submittedName>
</protein>
<sequence length="354" mass="41540">MPIYKDKQRGTYYLITRINGKQVKRRGFKTKKEAKQTEAQLMLDADNMSEENPSFEHMANEYLEWYKRRRKESSYNKTKSIIDTHLIPRIGDKKINDIKARRITKMQDDLIDEFAPGHVKKIHQVLSAVFNFAIKQEYTNDNPARRAGNVDIEEEKHINYWTLDEFKQFMAVVDDSLYYVLFMVLYYSGMRKGEALALTWHDVDFDTNTLNVDKTAYNRTVTTTKTAASKRSILMTQHVMNLLAEFKLERKPKQGYVIFGEFYKHISTTSLDRYYDYYVKQSGVKKIRIHDLRHSHASYLINKGTIASLVAARLGHKDVATTLNTYSHLYPSTEKEVISQMENDFKPAKIYDFK</sequence>
<dbReference type="GO" id="GO:0015074">
    <property type="term" value="P:DNA integration"/>
    <property type="evidence" value="ECO:0007669"/>
    <property type="project" value="UniProtKB-KW"/>
</dbReference>
<dbReference type="InterPro" id="IPR011010">
    <property type="entry name" value="DNA_brk_join_enz"/>
</dbReference>
<organism evidence="8 9">
    <name type="scientific">Lentibacillus amyloliquefaciens</name>
    <dbReference type="NCBI Taxonomy" id="1472767"/>
    <lineage>
        <taxon>Bacteria</taxon>
        <taxon>Bacillati</taxon>
        <taxon>Bacillota</taxon>
        <taxon>Bacilli</taxon>
        <taxon>Bacillales</taxon>
        <taxon>Bacillaceae</taxon>
        <taxon>Lentibacillus</taxon>
    </lineage>
</organism>
<comment type="similarity">
    <text evidence="1">Belongs to the 'phage' integrase family.</text>
</comment>
<dbReference type="InterPro" id="IPR002104">
    <property type="entry name" value="Integrase_catalytic"/>
</dbReference>
<dbReference type="PANTHER" id="PTHR30629:SF2">
    <property type="entry name" value="PROPHAGE INTEGRASE INTS-RELATED"/>
    <property type="match status" value="1"/>
</dbReference>
<dbReference type="KEGG" id="lao:AOX59_18690"/>
<dbReference type="InterPro" id="IPR044068">
    <property type="entry name" value="CB"/>
</dbReference>
<dbReference type="PROSITE" id="PS51898">
    <property type="entry name" value="TYR_RECOMBINASE"/>
    <property type="match status" value="1"/>
</dbReference>
<dbReference type="EMBL" id="CP013862">
    <property type="protein sequence ID" value="ALX50428.1"/>
    <property type="molecule type" value="Genomic_DNA"/>
</dbReference>
<dbReference type="InterPro" id="IPR028259">
    <property type="entry name" value="AP2-like_int_N"/>
</dbReference>
<accession>A0A0U4EAX9</accession>
<evidence type="ECO:0000256" key="1">
    <source>
        <dbReference type="ARBA" id="ARBA00008857"/>
    </source>
</evidence>
<evidence type="ECO:0000256" key="2">
    <source>
        <dbReference type="ARBA" id="ARBA00022908"/>
    </source>
</evidence>
<dbReference type="InterPro" id="IPR013762">
    <property type="entry name" value="Integrase-like_cat_sf"/>
</dbReference>
<dbReference type="AlphaFoldDB" id="A0A0U4EAX9"/>
<dbReference type="InterPro" id="IPR004107">
    <property type="entry name" value="Integrase_SAM-like_N"/>
</dbReference>
<keyword evidence="4" id="KW-0233">DNA recombination</keyword>